<organism evidence="1 2">
    <name type="scientific">Portunus trituberculatus</name>
    <name type="common">Swimming crab</name>
    <name type="synonym">Neptunus trituberculatus</name>
    <dbReference type="NCBI Taxonomy" id="210409"/>
    <lineage>
        <taxon>Eukaryota</taxon>
        <taxon>Metazoa</taxon>
        <taxon>Ecdysozoa</taxon>
        <taxon>Arthropoda</taxon>
        <taxon>Crustacea</taxon>
        <taxon>Multicrustacea</taxon>
        <taxon>Malacostraca</taxon>
        <taxon>Eumalacostraca</taxon>
        <taxon>Eucarida</taxon>
        <taxon>Decapoda</taxon>
        <taxon>Pleocyemata</taxon>
        <taxon>Brachyura</taxon>
        <taxon>Eubrachyura</taxon>
        <taxon>Portunoidea</taxon>
        <taxon>Portunidae</taxon>
        <taxon>Portuninae</taxon>
        <taxon>Portunus</taxon>
    </lineage>
</organism>
<dbReference type="AlphaFoldDB" id="A0A5B7GXV3"/>
<proteinExistence type="predicted"/>
<accession>A0A5B7GXV3</accession>
<dbReference type="Proteomes" id="UP000324222">
    <property type="component" value="Unassembled WGS sequence"/>
</dbReference>
<gene>
    <name evidence="1" type="ORF">E2C01_055496</name>
</gene>
<evidence type="ECO:0000313" key="1">
    <source>
        <dbReference type="EMBL" id="MPC61424.1"/>
    </source>
</evidence>
<dbReference type="EMBL" id="VSRR010018531">
    <property type="protein sequence ID" value="MPC61424.1"/>
    <property type="molecule type" value="Genomic_DNA"/>
</dbReference>
<evidence type="ECO:0000313" key="2">
    <source>
        <dbReference type="Proteomes" id="UP000324222"/>
    </source>
</evidence>
<comment type="caution">
    <text evidence="1">The sequence shown here is derived from an EMBL/GenBank/DDBJ whole genome shotgun (WGS) entry which is preliminary data.</text>
</comment>
<reference evidence="1 2" key="1">
    <citation type="submission" date="2019-05" db="EMBL/GenBank/DDBJ databases">
        <title>Another draft genome of Portunus trituberculatus and its Hox gene families provides insights of decapod evolution.</title>
        <authorList>
            <person name="Jeong J.-H."/>
            <person name="Song I."/>
            <person name="Kim S."/>
            <person name="Choi T."/>
            <person name="Kim D."/>
            <person name="Ryu S."/>
            <person name="Kim W."/>
        </authorList>
    </citation>
    <scope>NUCLEOTIDE SEQUENCE [LARGE SCALE GENOMIC DNA]</scope>
    <source>
        <tissue evidence="1">Muscle</tissue>
    </source>
</reference>
<sequence length="75" mass="8338">MLHFFLSFIAIFMLTVILILLTTCLPSSCDLAAQGFLLPLIPILSNSLLQELTNAFSHSYLSLVNSGTSFLHLYF</sequence>
<name>A0A5B7GXV3_PORTR</name>
<protein>
    <submittedName>
        <fullName evidence="1">Uncharacterized protein</fullName>
    </submittedName>
</protein>
<keyword evidence="2" id="KW-1185">Reference proteome</keyword>